<name>A0A073AX47_9PSEU</name>
<keyword evidence="4 6" id="KW-1133">Transmembrane helix</keyword>
<evidence type="ECO:0000313" key="8">
    <source>
        <dbReference type="Proteomes" id="UP000031419"/>
    </source>
</evidence>
<feature type="transmembrane region" description="Helical" evidence="6">
    <location>
        <begin position="152"/>
        <end position="176"/>
    </location>
</feature>
<keyword evidence="5 6" id="KW-0472">Membrane</keyword>
<evidence type="ECO:0000256" key="3">
    <source>
        <dbReference type="ARBA" id="ARBA00022692"/>
    </source>
</evidence>
<dbReference type="OrthoDB" id="9784202at2"/>
<keyword evidence="2" id="KW-1003">Cell membrane</keyword>
<comment type="subcellular location">
    <subcellularLocation>
        <location evidence="1">Cell membrane</location>
        <topology evidence="1">Multi-pass membrane protein</topology>
    </subcellularLocation>
</comment>
<gene>
    <name evidence="7" type="ORF">GU90_09220</name>
</gene>
<dbReference type="Pfam" id="PF01810">
    <property type="entry name" value="LysE"/>
    <property type="match status" value="1"/>
</dbReference>
<comment type="caution">
    <text evidence="7">The sequence shown here is derived from an EMBL/GenBank/DDBJ whole genome shotgun (WGS) entry which is preliminary data.</text>
</comment>
<dbReference type="PANTHER" id="PTHR30086:SF20">
    <property type="entry name" value="ARGININE EXPORTER PROTEIN ARGO-RELATED"/>
    <property type="match status" value="1"/>
</dbReference>
<evidence type="ECO:0000256" key="6">
    <source>
        <dbReference type="SAM" id="Phobius"/>
    </source>
</evidence>
<feature type="transmembrane region" description="Helical" evidence="6">
    <location>
        <begin position="79"/>
        <end position="98"/>
    </location>
</feature>
<proteinExistence type="predicted"/>
<dbReference type="InterPro" id="IPR001123">
    <property type="entry name" value="LeuE-type"/>
</dbReference>
<dbReference type="AlphaFoldDB" id="A0A073AX47"/>
<organism evidence="7 8">
    <name type="scientific">Saccharopolyspora rectivirgula</name>
    <dbReference type="NCBI Taxonomy" id="28042"/>
    <lineage>
        <taxon>Bacteria</taxon>
        <taxon>Bacillati</taxon>
        <taxon>Actinomycetota</taxon>
        <taxon>Actinomycetes</taxon>
        <taxon>Pseudonocardiales</taxon>
        <taxon>Pseudonocardiaceae</taxon>
        <taxon>Saccharopolyspora</taxon>
    </lineage>
</organism>
<feature type="transmembrane region" description="Helical" evidence="6">
    <location>
        <begin position="119"/>
        <end position="140"/>
    </location>
</feature>
<dbReference type="eggNOG" id="COG1280">
    <property type="taxonomic scope" value="Bacteria"/>
</dbReference>
<reference evidence="7 8" key="1">
    <citation type="submission" date="2014-06" db="EMBL/GenBank/DDBJ databases">
        <title>Saccharopolyspora rectivirgula DSM-43113 Genome sequencing.</title>
        <authorList>
            <person name="Barrera C."/>
            <person name="Millon L."/>
            <person name="Rognon B."/>
            <person name="Zaugg C."/>
            <person name="Monod M."/>
        </authorList>
    </citation>
    <scope>NUCLEOTIDE SEQUENCE [LARGE SCALE GENOMIC DNA]</scope>
    <source>
        <strain evidence="7 8">DSM 43113</strain>
    </source>
</reference>
<evidence type="ECO:0000256" key="2">
    <source>
        <dbReference type="ARBA" id="ARBA00022475"/>
    </source>
</evidence>
<dbReference type="GO" id="GO:0015171">
    <property type="term" value="F:amino acid transmembrane transporter activity"/>
    <property type="evidence" value="ECO:0007669"/>
    <property type="project" value="TreeGrafter"/>
</dbReference>
<feature type="transmembrane region" description="Helical" evidence="6">
    <location>
        <begin position="42"/>
        <end position="67"/>
    </location>
</feature>
<dbReference type="PANTHER" id="PTHR30086">
    <property type="entry name" value="ARGININE EXPORTER PROTEIN ARGO"/>
    <property type="match status" value="1"/>
</dbReference>
<evidence type="ECO:0000256" key="4">
    <source>
        <dbReference type="ARBA" id="ARBA00022989"/>
    </source>
</evidence>
<dbReference type="Proteomes" id="UP000031419">
    <property type="component" value="Unassembled WGS sequence"/>
</dbReference>
<dbReference type="PIRSF" id="PIRSF006324">
    <property type="entry name" value="LeuE"/>
    <property type="match status" value="1"/>
</dbReference>
<evidence type="ECO:0000256" key="1">
    <source>
        <dbReference type="ARBA" id="ARBA00004651"/>
    </source>
</evidence>
<accession>A0A073AX47</accession>
<feature type="transmembrane region" description="Helical" evidence="6">
    <location>
        <begin position="6"/>
        <end position="30"/>
    </location>
</feature>
<dbReference type="EMBL" id="JNVU01000025">
    <property type="protein sequence ID" value="KEI44358.1"/>
    <property type="molecule type" value="Genomic_DNA"/>
</dbReference>
<keyword evidence="8" id="KW-1185">Reference proteome</keyword>
<evidence type="ECO:0000313" key="7">
    <source>
        <dbReference type="EMBL" id="KEI44358.1"/>
    </source>
</evidence>
<keyword evidence="3 6" id="KW-0812">Transmembrane</keyword>
<protein>
    <submittedName>
        <fullName evidence="7">Lysine transporter LysE</fullName>
    </submittedName>
</protein>
<dbReference type="GO" id="GO:0005886">
    <property type="term" value="C:plasma membrane"/>
    <property type="evidence" value="ECO:0007669"/>
    <property type="project" value="UniProtKB-SubCell"/>
</dbReference>
<sequence length="210" mass="22054">MSLDLTPLPAFLIASLVVVLTPGVDSFLLLRTSLHHGRRAGLLALAGIHSASTVQMAAAISGLGTLIASRPAVLSAMKWIGAAYLLYLAGAILHGLWLTRKESSPGTLERSDPAPGNPYLRGLLSNITNPKMLLFSLAFLPQFVGNSAQPAVQLTVLGLVFLGVAAIWETTIVLAASRIAQRLQQPRVLRTLDTVSAAAFLTISIGLVTG</sequence>
<evidence type="ECO:0000256" key="5">
    <source>
        <dbReference type="ARBA" id="ARBA00023136"/>
    </source>
</evidence>